<evidence type="ECO:0000313" key="2">
    <source>
        <dbReference type="Proteomes" id="UP000756921"/>
    </source>
</evidence>
<proteinExistence type="predicted"/>
<protein>
    <submittedName>
        <fullName evidence="1">Uncharacterized protein</fullName>
    </submittedName>
</protein>
<dbReference type="EMBL" id="WJXW01000002">
    <property type="protein sequence ID" value="KAF9739005.1"/>
    <property type="molecule type" value="Genomic_DNA"/>
</dbReference>
<dbReference type="AlphaFoldDB" id="A0A9P6GQ06"/>
<comment type="caution">
    <text evidence="1">The sequence shown here is derived from an EMBL/GenBank/DDBJ whole genome shotgun (WGS) entry which is preliminary data.</text>
</comment>
<keyword evidence="2" id="KW-1185">Reference proteome</keyword>
<accession>A0A9P6GQ06</accession>
<reference evidence="1" key="1">
    <citation type="journal article" date="2020" name="Mol. Plant Microbe Interact.">
        <title>Genome Sequence of the Biocontrol Agent Coniothyrium minitans strain Conio (IMI 134523).</title>
        <authorList>
            <person name="Patel D."/>
            <person name="Shittu T.A."/>
            <person name="Baroncelli R."/>
            <person name="Muthumeenakshi S."/>
            <person name="Osborne T.H."/>
            <person name="Janganan T.K."/>
            <person name="Sreenivasaprasad S."/>
        </authorList>
    </citation>
    <scope>NUCLEOTIDE SEQUENCE</scope>
    <source>
        <strain evidence="1">Conio</strain>
    </source>
</reference>
<dbReference type="OrthoDB" id="10648351at2759"/>
<gene>
    <name evidence="1" type="ORF">PMIN01_01639</name>
</gene>
<organism evidence="1 2">
    <name type="scientific">Paraphaeosphaeria minitans</name>
    <dbReference type="NCBI Taxonomy" id="565426"/>
    <lineage>
        <taxon>Eukaryota</taxon>
        <taxon>Fungi</taxon>
        <taxon>Dikarya</taxon>
        <taxon>Ascomycota</taxon>
        <taxon>Pezizomycotina</taxon>
        <taxon>Dothideomycetes</taxon>
        <taxon>Pleosporomycetidae</taxon>
        <taxon>Pleosporales</taxon>
        <taxon>Massarineae</taxon>
        <taxon>Didymosphaeriaceae</taxon>
        <taxon>Paraphaeosphaeria</taxon>
    </lineage>
</organism>
<name>A0A9P6GQ06_9PLEO</name>
<evidence type="ECO:0000313" key="1">
    <source>
        <dbReference type="EMBL" id="KAF9739005.1"/>
    </source>
</evidence>
<sequence>MDVCQSAFPSGRICTVSAPTHLRFPPGSQKSTASIPSFKQLQRTSARPVISHLHAPQRSEHAIHRPDPLHRSNYLEIPNRAAPTDPALPRHPEHHGSTKAAYAPRTLHILSSNLPLFASASASAPARRHRASCAASRRCRDWVRLGGPRGWSMQLGALGSGSPVVVESGARVGLTMGGRHTHVSVGAGELRGGAGGCDGGSGMVSKLVRDEEGGGRGWCWAFASAVSRCRAAVDWRVLPRCGCGMLVGAMMVVEDFPCIARGARGALVPDNLAILIPFPPMSSQLCLWPLGGPGGESFWTAIASFRKAGGVAERLGTPKVAGT</sequence>
<dbReference type="Proteomes" id="UP000756921">
    <property type="component" value="Unassembled WGS sequence"/>
</dbReference>